<gene>
    <name evidence="4" type="ORF">RMCFA_5017</name>
</gene>
<organism evidence="4 5">
    <name type="scientific">Mycolicibacterium fortuitum subsp. acetamidolyticum</name>
    <dbReference type="NCBI Taxonomy" id="144550"/>
    <lineage>
        <taxon>Bacteria</taxon>
        <taxon>Bacillati</taxon>
        <taxon>Actinomycetota</taxon>
        <taxon>Actinomycetes</taxon>
        <taxon>Mycobacteriales</taxon>
        <taxon>Mycobacteriaceae</taxon>
        <taxon>Mycolicibacterium</taxon>
    </lineage>
</organism>
<feature type="compositionally biased region" description="Basic and acidic residues" evidence="2">
    <location>
        <begin position="56"/>
        <end position="65"/>
    </location>
</feature>
<comment type="caution">
    <text evidence="4">The sequence shown here is derived from an EMBL/GenBank/DDBJ whole genome shotgun (WGS) entry which is preliminary data.</text>
</comment>
<dbReference type="RefSeq" id="WP_072278999.1">
    <property type="nucleotide sequence ID" value="NZ_BCSZ01000051.1"/>
</dbReference>
<reference evidence="5" key="2">
    <citation type="submission" date="2016-02" db="EMBL/GenBank/DDBJ databases">
        <title>Draft genome sequence of five rapidly growing Mycobacterium species.</title>
        <authorList>
            <person name="Katahira K."/>
            <person name="Gotou Y."/>
            <person name="Iida K."/>
            <person name="Ogura Y."/>
            <person name="Hayashi T."/>
        </authorList>
    </citation>
    <scope>NUCLEOTIDE SEQUENCE [LARGE SCALE GENOMIC DNA]</scope>
    <source>
        <strain evidence="5">JCM6368</strain>
    </source>
</reference>
<evidence type="ECO:0000259" key="3">
    <source>
        <dbReference type="Pfam" id="PF05065"/>
    </source>
</evidence>
<dbReference type="AlphaFoldDB" id="A0A100WUZ1"/>
<evidence type="ECO:0000256" key="2">
    <source>
        <dbReference type="SAM" id="MobiDB-lite"/>
    </source>
</evidence>
<dbReference type="NCBIfam" id="TIGR01554">
    <property type="entry name" value="major_cap_HK97"/>
    <property type="match status" value="1"/>
</dbReference>
<dbReference type="Pfam" id="PF05065">
    <property type="entry name" value="Phage_capsid"/>
    <property type="match status" value="1"/>
</dbReference>
<dbReference type="EMBL" id="BCSZ01000051">
    <property type="protein sequence ID" value="GAT04906.1"/>
    <property type="molecule type" value="Genomic_DNA"/>
</dbReference>
<evidence type="ECO:0000313" key="5">
    <source>
        <dbReference type="Proteomes" id="UP000069705"/>
    </source>
</evidence>
<dbReference type="InterPro" id="IPR024455">
    <property type="entry name" value="Phage_capsid"/>
</dbReference>
<dbReference type="Proteomes" id="UP000069705">
    <property type="component" value="Unassembled WGS sequence"/>
</dbReference>
<evidence type="ECO:0000256" key="1">
    <source>
        <dbReference type="ARBA" id="ARBA00004328"/>
    </source>
</evidence>
<protein>
    <submittedName>
        <fullName evidence="4">Phage-related major capsid protein</fullName>
    </submittedName>
</protein>
<feature type="domain" description="Phage capsid-like C-terminal" evidence="3">
    <location>
        <begin position="161"/>
        <end position="390"/>
    </location>
</feature>
<reference evidence="4 5" key="1">
    <citation type="journal article" date="2016" name="Genome Announc.">
        <title>Draft Genome Sequences of Five Rapidly Growing Mycobacterium Species, M. thermoresistibile, M. fortuitum subsp. acetamidolyticum, M. canariasense, M. brisbanense, and M. novocastrense.</title>
        <authorList>
            <person name="Katahira K."/>
            <person name="Ogura Y."/>
            <person name="Gotoh Y."/>
            <person name="Hayashi T."/>
        </authorList>
    </citation>
    <scope>NUCLEOTIDE SEQUENCE [LARGE SCALE GENOMIC DNA]</scope>
    <source>
        <strain evidence="4 5">JCM6368</strain>
    </source>
</reference>
<name>A0A100WUZ1_MYCFO</name>
<comment type="subcellular location">
    <subcellularLocation>
        <location evidence="1">Virion</location>
    </subcellularLocation>
</comment>
<dbReference type="Gene3D" id="3.30.2400.10">
    <property type="entry name" value="Major capsid protein gp5"/>
    <property type="match status" value="1"/>
</dbReference>
<evidence type="ECO:0000313" key="4">
    <source>
        <dbReference type="EMBL" id="GAT04906.1"/>
    </source>
</evidence>
<sequence length="461" mass="50383">MTDTHTLQQWRANLRAKQHAVMQPAIHNHRNMTEVERRDYRNVGDQINEVDTELERRGNERRDVAPGKGQPTDDQLARDRADRLEKLGYGNPVVRSIHAAHGNVKITEPRTYAKGNGRSYFQDLVRVQRGLDDTGDALERLQRHAQDVQEQRDMDTTDGHGGYFVPPAWLVDQFVPKARAGRAYADTVSKLPLPAGTNSINVPKVLTGTATAIQTNDNAAVNEQDMDDVSIEAKVRTIAGQTDVAIQLLDQSPVSFDEVIFRDLIADFNTKVDLQVLTGTGTTGQVLGVRNTPGITTIAVASQTVSAFYAAIADAIQRVNTGRYLPPEHIVMHPRRWAALTAAVDTDERPLVLPAAASTNGIATLDGVASQQVVGQLQGLPVVTDPNIGTTYGTGTNEDVVYVQRSSDLMLFESPIRSRVLPEVGSGTLTVRLQVYGYIAFTAARYPESVVELTGLTAPTF</sequence>
<feature type="region of interest" description="Disordered" evidence="2">
    <location>
        <begin position="56"/>
        <end position="77"/>
    </location>
</feature>
<dbReference type="InterPro" id="IPR054612">
    <property type="entry name" value="Phage_capsid-like_C"/>
</dbReference>
<dbReference type="SUPFAM" id="SSF56563">
    <property type="entry name" value="Major capsid protein gp5"/>
    <property type="match status" value="1"/>
</dbReference>
<proteinExistence type="predicted"/>
<accession>A0A100WUZ1</accession>